<evidence type="ECO:0000259" key="2">
    <source>
        <dbReference type="Pfam" id="PF11350"/>
    </source>
</evidence>
<dbReference type="AlphaFoldDB" id="A0A7W7SC35"/>
<protein>
    <recommendedName>
        <fullName evidence="2">DUF3152 domain-containing protein</fullName>
    </recommendedName>
</protein>
<sequence>MRANPSSSPAPSRRRAASARRRKQRVLRRRRQVFGVGLVAVLTVIGGAVYKLTGDSAGTPTGAATTQARAVPAAESPAAATTPPPAEPATPTPAPTPVVEGKGRGTFTTVQANGPVVGKGETLRKYKVEVEDGIGIDAATAAKQVQNILSDKRSWTTDGKNSFQLVASGSYDFTVKIASPEVVDKICATAGLDTGGEVNCDVDRQVMVNVKRWNTGSPKFSGPIEEYRALIINHEVGHRIGRNHLGCPGPGQPAPAMMQQIYGLEGCVSNAWPYTEAGKYLSGPARP</sequence>
<feature type="compositionally biased region" description="Pro residues" evidence="1">
    <location>
        <begin position="82"/>
        <end position="96"/>
    </location>
</feature>
<accession>A0A7W7SC35</accession>
<name>A0A7W7SC35_9ACTN</name>
<feature type="region of interest" description="Disordered" evidence="1">
    <location>
        <begin position="56"/>
        <end position="98"/>
    </location>
</feature>
<reference evidence="3 4" key="1">
    <citation type="submission" date="2020-08" db="EMBL/GenBank/DDBJ databases">
        <title>Sequencing the genomes of 1000 actinobacteria strains.</title>
        <authorList>
            <person name="Klenk H.-P."/>
        </authorList>
    </citation>
    <scope>NUCLEOTIDE SEQUENCE [LARGE SCALE GENOMIC DNA]</scope>
    <source>
        <strain evidence="3 4">DSM 44786</strain>
    </source>
</reference>
<dbReference type="SUPFAM" id="SSF55486">
    <property type="entry name" value="Metalloproteases ('zincins'), catalytic domain"/>
    <property type="match status" value="1"/>
</dbReference>
<dbReference type="InterPro" id="IPR022603">
    <property type="entry name" value="DUF3152"/>
</dbReference>
<evidence type="ECO:0000313" key="4">
    <source>
        <dbReference type="Proteomes" id="UP000573327"/>
    </source>
</evidence>
<feature type="region of interest" description="Disordered" evidence="1">
    <location>
        <begin position="1"/>
        <end position="26"/>
    </location>
</feature>
<dbReference type="EMBL" id="JACHJR010000001">
    <property type="protein sequence ID" value="MBB4947733.1"/>
    <property type="molecule type" value="Genomic_DNA"/>
</dbReference>
<evidence type="ECO:0000313" key="3">
    <source>
        <dbReference type="EMBL" id="MBB4947733.1"/>
    </source>
</evidence>
<feature type="domain" description="DUF3152" evidence="2">
    <location>
        <begin position="100"/>
        <end position="264"/>
    </location>
</feature>
<dbReference type="RefSeq" id="WP_184916153.1">
    <property type="nucleotide sequence ID" value="NZ_JACHJR010000001.1"/>
</dbReference>
<organism evidence="3 4">
    <name type="scientific">Kitasatospora gansuensis</name>
    <dbReference type="NCBI Taxonomy" id="258050"/>
    <lineage>
        <taxon>Bacteria</taxon>
        <taxon>Bacillati</taxon>
        <taxon>Actinomycetota</taxon>
        <taxon>Actinomycetes</taxon>
        <taxon>Kitasatosporales</taxon>
        <taxon>Streptomycetaceae</taxon>
        <taxon>Kitasatospora</taxon>
    </lineage>
</organism>
<feature type="compositionally biased region" description="Low complexity" evidence="1">
    <location>
        <begin position="1"/>
        <end position="11"/>
    </location>
</feature>
<feature type="compositionally biased region" description="Low complexity" evidence="1">
    <location>
        <begin position="56"/>
        <end position="81"/>
    </location>
</feature>
<dbReference type="Proteomes" id="UP000573327">
    <property type="component" value="Unassembled WGS sequence"/>
</dbReference>
<feature type="compositionally biased region" description="Basic residues" evidence="1">
    <location>
        <begin position="12"/>
        <end position="26"/>
    </location>
</feature>
<dbReference type="Pfam" id="PF11350">
    <property type="entry name" value="DUF3152"/>
    <property type="match status" value="1"/>
</dbReference>
<proteinExistence type="predicted"/>
<evidence type="ECO:0000256" key="1">
    <source>
        <dbReference type="SAM" id="MobiDB-lite"/>
    </source>
</evidence>
<gene>
    <name evidence="3" type="ORF">F4556_003268</name>
</gene>
<keyword evidence="4" id="KW-1185">Reference proteome</keyword>
<comment type="caution">
    <text evidence="3">The sequence shown here is derived from an EMBL/GenBank/DDBJ whole genome shotgun (WGS) entry which is preliminary data.</text>
</comment>